<comment type="subcellular location">
    <subcellularLocation>
        <location evidence="1">Cell membrane</location>
        <topology evidence="1">Multi-pass membrane protein</topology>
    </subcellularLocation>
</comment>
<evidence type="ECO:0000256" key="10">
    <source>
        <dbReference type="SAM" id="Phobius"/>
    </source>
</evidence>
<dbReference type="Proteomes" id="UP000593594">
    <property type="component" value="Chromosome"/>
</dbReference>
<evidence type="ECO:0000256" key="5">
    <source>
        <dbReference type="ARBA" id="ARBA00022692"/>
    </source>
</evidence>
<dbReference type="KEGG" id="kmn:HW532_19920"/>
<keyword evidence="4" id="KW-1003">Cell membrane</keyword>
<dbReference type="RefSeq" id="WP_213162136.1">
    <property type="nucleotide sequence ID" value="NZ_CP058214.1"/>
</dbReference>
<protein>
    <submittedName>
        <fullName evidence="11">Aquaporin</fullName>
    </submittedName>
</protein>
<evidence type="ECO:0000313" key="12">
    <source>
        <dbReference type="Proteomes" id="UP000593594"/>
    </source>
</evidence>
<feature type="transmembrane region" description="Helical" evidence="10">
    <location>
        <begin position="36"/>
        <end position="60"/>
    </location>
</feature>
<evidence type="ECO:0000256" key="2">
    <source>
        <dbReference type="ARBA" id="ARBA00006175"/>
    </source>
</evidence>
<dbReference type="EMBL" id="CP058214">
    <property type="protein sequence ID" value="QPC44767.1"/>
    <property type="molecule type" value="Genomic_DNA"/>
</dbReference>
<dbReference type="InterPro" id="IPR000425">
    <property type="entry name" value="MIP"/>
</dbReference>
<evidence type="ECO:0000256" key="3">
    <source>
        <dbReference type="ARBA" id="ARBA00022448"/>
    </source>
</evidence>
<keyword evidence="12" id="KW-1185">Reference proteome</keyword>
<feature type="transmembrane region" description="Helical" evidence="10">
    <location>
        <begin position="157"/>
        <end position="178"/>
    </location>
</feature>
<evidence type="ECO:0000256" key="9">
    <source>
        <dbReference type="SAM" id="MobiDB-lite"/>
    </source>
</evidence>
<evidence type="ECO:0000256" key="6">
    <source>
        <dbReference type="ARBA" id="ARBA00022989"/>
    </source>
</evidence>
<dbReference type="PRINTS" id="PR00783">
    <property type="entry name" value="MINTRINSICP"/>
</dbReference>
<feature type="transmembrane region" description="Helical" evidence="10">
    <location>
        <begin position="198"/>
        <end position="220"/>
    </location>
</feature>
<proteinExistence type="inferred from homology"/>
<evidence type="ECO:0000256" key="8">
    <source>
        <dbReference type="RuleBase" id="RU000477"/>
    </source>
</evidence>
<dbReference type="SUPFAM" id="SSF81338">
    <property type="entry name" value="Aquaporin-like"/>
    <property type="match status" value="1"/>
</dbReference>
<reference evidence="11 12" key="1">
    <citation type="submission" date="2020-06" db="EMBL/GenBank/DDBJ databases">
        <title>Genome sequence of 2 isolates from Red Sea Mangroves.</title>
        <authorList>
            <person name="Sefrji F."/>
            <person name="Michoud G."/>
            <person name="Merlino G."/>
            <person name="Daffonchio D."/>
        </authorList>
    </citation>
    <scope>NUCLEOTIDE SEQUENCE [LARGE SCALE GENOMIC DNA]</scope>
    <source>
        <strain evidence="11 12">R1DC25</strain>
    </source>
</reference>
<accession>A0A7S8C7I3</accession>
<dbReference type="InterPro" id="IPR022357">
    <property type="entry name" value="MIP_CS"/>
</dbReference>
<organism evidence="11 12">
    <name type="scientific">Kaustia mangrovi</name>
    <dbReference type="NCBI Taxonomy" id="2593653"/>
    <lineage>
        <taxon>Bacteria</taxon>
        <taxon>Pseudomonadati</taxon>
        <taxon>Pseudomonadota</taxon>
        <taxon>Alphaproteobacteria</taxon>
        <taxon>Hyphomicrobiales</taxon>
        <taxon>Parvibaculaceae</taxon>
        <taxon>Kaustia</taxon>
    </lineage>
</organism>
<dbReference type="InterPro" id="IPR023271">
    <property type="entry name" value="Aquaporin-like"/>
</dbReference>
<dbReference type="AlphaFoldDB" id="A0A7S8C7I3"/>
<keyword evidence="5 8" id="KW-0812">Transmembrane</keyword>
<gene>
    <name evidence="11" type="ORF">HW532_19920</name>
</gene>
<sequence length="259" mass="26185">MQKRLLAEAIGSFALVSVICGTLVGASTFPGLSAGIVGISLAAGLTMLAMSSAFGCISGAHFNPAVSFGAWVAGRLSPQWLAGYVAAQLVGALLATAMLFAVFMSIPGFEAAAFASNGYGNHSPAGYGLQGAAITEMVATAIFVLAVLGASHDDSPAFAAPVAAGLALAAVHLWTLPITGTSVNPARSTATVVFAEDWALQQLWVFWAAPLAGAVLAGLVDRFILADALQFDTDDARSPMPPPPIAKAEGDDLQPKAAG</sequence>
<evidence type="ECO:0000256" key="7">
    <source>
        <dbReference type="ARBA" id="ARBA00023136"/>
    </source>
</evidence>
<dbReference type="GO" id="GO:0005886">
    <property type="term" value="C:plasma membrane"/>
    <property type="evidence" value="ECO:0007669"/>
    <property type="project" value="UniProtKB-SubCell"/>
</dbReference>
<comment type="similarity">
    <text evidence="2 8">Belongs to the MIP/aquaporin (TC 1.A.8) family.</text>
</comment>
<feature type="transmembrane region" description="Helical" evidence="10">
    <location>
        <begin position="127"/>
        <end position="150"/>
    </location>
</feature>
<dbReference type="InterPro" id="IPR034294">
    <property type="entry name" value="Aquaporin_transptr"/>
</dbReference>
<dbReference type="GO" id="GO:0015250">
    <property type="term" value="F:water channel activity"/>
    <property type="evidence" value="ECO:0007669"/>
    <property type="project" value="TreeGrafter"/>
</dbReference>
<evidence type="ECO:0000256" key="4">
    <source>
        <dbReference type="ARBA" id="ARBA00022475"/>
    </source>
</evidence>
<dbReference type="PANTHER" id="PTHR19139:SF199">
    <property type="entry name" value="MIP17260P"/>
    <property type="match status" value="1"/>
</dbReference>
<keyword evidence="6 10" id="KW-1133">Transmembrane helix</keyword>
<keyword evidence="3 8" id="KW-0813">Transport</keyword>
<evidence type="ECO:0000313" key="11">
    <source>
        <dbReference type="EMBL" id="QPC44767.1"/>
    </source>
</evidence>
<evidence type="ECO:0000256" key="1">
    <source>
        <dbReference type="ARBA" id="ARBA00004651"/>
    </source>
</evidence>
<name>A0A7S8C7I3_9HYPH</name>
<feature type="region of interest" description="Disordered" evidence="9">
    <location>
        <begin position="235"/>
        <end position="259"/>
    </location>
</feature>
<keyword evidence="7 10" id="KW-0472">Membrane</keyword>
<feature type="compositionally biased region" description="Basic and acidic residues" evidence="9">
    <location>
        <begin position="248"/>
        <end position="259"/>
    </location>
</feature>
<dbReference type="PANTHER" id="PTHR19139">
    <property type="entry name" value="AQUAPORIN TRANSPORTER"/>
    <property type="match status" value="1"/>
</dbReference>
<dbReference type="Pfam" id="PF00230">
    <property type="entry name" value="MIP"/>
    <property type="match status" value="1"/>
</dbReference>
<feature type="transmembrane region" description="Helical" evidence="10">
    <location>
        <begin position="81"/>
        <end position="107"/>
    </location>
</feature>
<dbReference type="Gene3D" id="1.20.1080.10">
    <property type="entry name" value="Glycerol uptake facilitator protein"/>
    <property type="match status" value="1"/>
</dbReference>
<dbReference type="PROSITE" id="PS00221">
    <property type="entry name" value="MIP"/>
    <property type="match status" value="1"/>
</dbReference>